<keyword evidence="2" id="KW-0813">Transport</keyword>
<proteinExistence type="predicted"/>
<feature type="transmembrane region" description="Helical" evidence="7">
    <location>
        <begin position="398"/>
        <end position="419"/>
    </location>
</feature>
<feature type="transmembrane region" description="Helical" evidence="7">
    <location>
        <begin position="78"/>
        <end position="98"/>
    </location>
</feature>
<gene>
    <name evidence="9" type="ORF">BN977_00297</name>
</gene>
<feature type="transmembrane region" description="Helical" evidence="7">
    <location>
        <begin position="51"/>
        <end position="71"/>
    </location>
</feature>
<dbReference type="EMBL" id="CCBB010000001">
    <property type="protein sequence ID" value="CDO05523.1"/>
    <property type="molecule type" value="Genomic_DNA"/>
</dbReference>
<dbReference type="GO" id="GO:0005886">
    <property type="term" value="C:plasma membrane"/>
    <property type="evidence" value="ECO:0007669"/>
    <property type="project" value="UniProtKB-SubCell"/>
</dbReference>
<dbReference type="AlphaFoldDB" id="W9AJ93"/>
<dbReference type="GO" id="GO:0022857">
    <property type="term" value="F:transmembrane transporter activity"/>
    <property type="evidence" value="ECO:0007669"/>
    <property type="project" value="InterPro"/>
</dbReference>
<evidence type="ECO:0000256" key="2">
    <source>
        <dbReference type="ARBA" id="ARBA00022448"/>
    </source>
</evidence>
<feature type="transmembrane region" description="Helical" evidence="7">
    <location>
        <begin position="356"/>
        <end position="377"/>
    </location>
</feature>
<feature type="transmembrane region" description="Helical" evidence="7">
    <location>
        <begin position="12"/>
        <end position="39"/>
    </location>
</feature>
<evidence type="ECO:0000256" key="5">
    <source>
        <dbReference type="ARBA" id="ARBA00022989"/>
    </source>
</evidence>
<keyword evidence="5 7" id="KW-1133">Transmembrane helix</keyword>
<feature type="transmembrane region" description="Helical" evidence="7">
    <location>
        <begin position="137"/>
        <end position="159"/>
    </location>
</feature>
<dbReference type="InterPro" id="IPR036259">
    <property type="entry name" value="MFS_trans_sf"/>
</dbReference>
<dbReference type="Proteomes" id="UP000028870">
    <property type="component" value="Unassembled WGS sequence"/>
</dbReference>
<keyword evidence="6 7" id="KW-0472">Membrane</keyword>
<reference evidence="9" key="1">
    <citation type="submission" date="2014-03" db="EMBL/GenBank/DDBJ databases">
        <title>Draft Genome Sequence of Mycobacterium cosmeticum DSM 44829.</title>
        <authorList>
            <person name="Croce O."/>
            <person name="Robert C."/>
            <person name="Raoult D."/>
            <person name="Drancourt M."/>
        </authorList>
    </citation>
    <scope>NUCLEOTIDE SEQUENCE [LARGE SCALE GENOMIC DNA]</scope>
    <source>
        <strain evidence="9">DSM 44829</strain>
    </source>
</reference>
<feature type="transmembrane region" description="Helical" evidence="7">
    <location>
        <begin position="297"/>
        <end position="316"/>
    </location>
</feature>
<dbReference type="InterPro" id="IPR020846">
    <property type="entry name" value="MFS_dom"/>
</dbReference>
<dbReference type="InterPro" id="IPR011701">
    <property type="entry name" value="MFS"/>
</dbReference>
<feature type="transmembrane region" description="Helical" evidence="7">
    <location>
        <begin position="165"/>
        <end position="186"/>
    </location>
</feature>
<accession>W9AJ93</accession>
<feature type="transmembrane region" description="Helical" evidence="7">
    <location>
        <begin position="198"/>
        <end position="217"/>
    </location>
</feature>
<sequence>MAAPENPPFPRNVALLVAGAFFMEILDASILTPAIPAIAGQFGVEAVDVNVAITAYLVTVAVLIPASGWMADRFGIRRVFIAAIAVFTLASVGCALSVSLPMLVGMRIAQGIGGAMMVPVGRLAVLRFSGKADLVRAIAVLTWPALAAPVLAPVLGGAIATVGSWRWIFLVNIPLGIIGFLLALKLIRGGPAQERTPLDWPGIVALGGGIAAALIALEHIRVTGTDWLLVGACGAGAVVLLAAALWHLLRTATPLVKLRVLRVRTLRITVSAGSLYRLVITAVPFLLPLQFQLQFGWTPFAAGLMVAALFAGNLTIKPITTPLMRRFGIRTVLLVNGVASVACFGLLAALRPGVPVALIAVVLYLSGALRSIGFTAYNSLAFSDVDGDELTHANTLNASVQELAAGLGIALAALLLSLLSSYPPVFLVLGALMAVTLVETLRLPGDAGAQVSGAGTRGR</sequence>
<comment type="caution">
    <text evidence="9">The sequence shown here is derived from an EMBL/GenBank/DDBJ whole genome shotgun (WGS) entry which is preliminary data.</text>
</comment>
<dbReference type="OrthoDB" id="9812221at2"/>
<evidence type="ECO:0000256" key="1">
    <source>
        <dbReference type="ARBA" id="ARBA00004651"/>
    </source>
</evidence>
<feature type="transmembrane region" description="Helical" evidence="7">
    <location>
        <begin position="270"/>
        <end position="291"/>
    </location>
</feature>
<feature type="transmembrane region" description="Helical" evidence="7">
    <location>
        <begin position="328"/>
        <end position="350"/>
    </location>
</feature>
<feature type="transmembrane region" description="Helical" evidence="7">
    <location>
        <begin position="104"/>
        <end position="125"/>
    </location>
</feature>
<dbReference type="Gene3D" id="1.20.1250.20">
    <property type="entry name" value="MFS general substrate transporter like domains"/>
    <property type="match status" value="1"/>
</dbReference>
<keyword evidence="3" id="KW-1003">Cell membrane</keyword>
<reference evidence="9" key="2">
    <citation type="submission" date="2014-03" db="EMBL/GenBank/DDBJ databases">
        <authorList>
            <person name="Urmite Genomes"/>
        </authorList>
    </citation>
    <scope>NUCLEOTIDE SEQUENCE</scope>
    <source>
        <strain evidence="9">DSM 44829</strain>
    </source>
</reference>
<keyword evidence="4 7" id="KW-0812">Transmembrane</keyword>
<name>W9AJ93_MYCCO</name>
<dbReference type="SUPFAM" id="SSF103473">
    <property type="entry name" value="MFS general substrate transporter"/>
    <property type="match status" value="1"/>
</dbReference>
<dbReference type="eggNOG" id="COG0477">
    <property type="taxonomic scope" value="Bacteria"/>
</dbReference>
<keyword evidence="10" id="KW-1185">Reference proteome</keyword>
<evidence type="ECO:0000256" key="4">
    <source>
        <dbReference type="ARBA" id="ARBA00022692"/>
    </source>
</evidence>
<evidence type="ECO:0000313" key="10">
    <source>
        <dbReference type="Proteomes" id="UP000028870"/>
    </source>
</evidence>
<evidence type="ECO:0000259" key="8">
    <source>
        <dbReference type="PROSITE" id="PS50850"/>
    </source>
</evidence>
<feature type="transmembrane region" description="Helical" evidence="7">
    <location>
        <begin position="229"/>
        <end position="249"/>
    </location>
</feature>
<feature type="domain" description="Major facilitator superfamily (MFS) profile" evidence="8">
    <location>
        <begin position="13"/>
        <end position="448"/>
    </location>
</feature>
<dbReference type="Pfam" id="PF07690">
    <property type="entry name" value="MFS_1"/>
    <property type="match status" value="1"/>
</dbReference>
<dbReference type="PRINTS" id="PR01036">
    <property type="entry name" value="TCRTETB"/>
</dbReference>
<dbReference type="PANTHER" id="PTHR42718:SF46">
    <property type="entry name" value="BLR6921 PROTEIN"/>
    <property type="match status" value="1"/>
</dbReference>
<dbReference type="PANTHER" id="PTHR42718">
    <property type="entry name" value="MAJOR FACILITATOR SUPERFAMILY MULTIDRUG TRANSPORTER MFSC"/>
    <property type="match status" value="1"/>
</dbReference>
<evidence type="ECO:0000256" key="6">
    <source>
        <dbReference type="ARBA" id="ARBA00023136"/>
    </source>
</evidence>
<protein>
    <submittedName>
        <fullName evidence="9">Major facilitator superfamily protein</fullName>
    </submittedName>
</protein>
<evidence type="ECO:0000313" key="9">
    <source>
        <dbReference type="EMBL" id="CDO05523.1"/>
    </source>
</evidence>
<comment type="subcellular location">
    <subcellularLocation>
        <location evidence="1">Cell membrane</location>
        <topology evidence="1">Multi-pass membrane protein</topology>
    </subcellularLocation>
</comment>
<dbReference type="STRING" id="258533.BN977_00297"/>
<dbReference type="PROSITE" id="PS50850">
    <property type="entry name" value="MFS"/>
    <property type="match status" value="1"/>
</dbReference>
<organism evidence="9 10">
    <name type="scientific">Mycolicibacterium cosmeticum</name>
    <dbReference type="NCBI Taxonomy" id="258533"/>
    <lineage>
        <taxon>Bacteria</taxon>
        <taxon>Bacillati</taxon>
        <taxon>Actinomycetota</taxon>
        <taxon>Actinomycetes</taxon>
        <taxon>Mycobacteriales</taxon>
        <taxon>Mycobacteriaceae</taxon>
        <taxon>Mycolicibacterium</taxon>
    </lineage>
</organism>
<dbReference type="Gene3D" id="1.20.1720.10">
    <property type="entry name" value="Multidrug resistance protein D"/>
    <property type="match status" value="1"/>
</dbReference>
<evidence type="ECO:0000256" key="3">
    <source>
        <dbReference type="ARBA" id="ARBA00022475"/>
    </source>
</evidence>
<evidence type="ECO:0000256" key="7">
    <source>
        <dbReference type="SAM" id="Phobius"/>
    </source>
</evidence>